<reference evidence="2 3" key="1">
    <citation type="journal article" date="2012" name="Proc. Natl. Acad. Sci. U.S.A.">
        <title>Comparative genomics of Ceriporiopsis subvermispora and Phanerochaete chrysosporium provide insight into selective ligninolysis.</title>
        <authorList>
            <person name="Fernandez-Fueyo E."/>
            <person name="Ruiz-Duenas F.J."/>
            <person name="Ferreira P."/>
            <person name="Floudas D."/>
            <person name="Hibbett D.S."/>
            <person name="Canessa P."/>
            <person name="Larrondo L.F."/>
            <person name="James T.Y."/>
            <person name="Seelenfreund D."/>
            <person name="Lobos S."/>
            <person name="Polanco R."/>
            <person name="Tello M."/>
            <person name="Honda Y."/>
            <person name="Watanabe T."/>
            <person name="Watanabe T."/>
            <person name="Ryu J.S."/>
            <person name="Kubicek C.P."/>
            <person name="Schmoll M."/>
            <person name="Gaskell J."/>
            <person name="Hammel K.E."/>
            <person name="St John F.J."/>
            <person name="Vanden Wymelenberg A."/>
            <person name="Sabat G."/>
            <person name="Splinter BonDurant S."/>
            <person name="Syed K."/>
            <person name="Yadav J.S."/>
            <person name="Doddapaneni H."/>
            <person name="Subramanian V."/>
            <person name="Lavin J.L."/>
            <person name="Oguiza J.A."/>
            <person name="Perez G."/>
            <person name="Pisabarro A.G."/>
            <person name="Ramirez L."/>
            <person name="Santoyo F."/>
            <person name="Master E."/>
            <person name="Coutinho P.M."/>
            <person name="Henrissat B."/>
            <person name="Lombard V."/>
            <person name="Magnuson J.K."/>
            <person name="Kuees U."/>
            <person name="Hori C."/>
            <person name="Igarashi K."/>
            <person name="Samejima M."/>
            <person name="Held B.W."/>
            <person name="Barry K.W."/>
            <person name="LaButti K.M."/>
            <person name="Lapidus A."/>
            <person name="Lindquist E.A."/>
            <person name="Lucas S.M."/>
            <person name="Riley R."/>
            <person name="Salamov A.A."/>
            <person name="Hoffmeister D."/>
            <person name="Schwenk D."/>
            <person name="Hadar Y."/>
            <person name="Yarden O."/>
            <person name="de Vries R.P."/>
            <person name="Wiebenga A."/>
            <person name="Stenlid J."/>
            <person name="Eastwood D."/>
            <person name="Grigoriev I.V."/>
            <person name="Berka R.M."/>
            <person name="Blanchette R.A."/>
            <person name="Kersten P."/>
            <person name="Martinez A.T."/>
            <person name="Vicuna R."/>
            <person name="Cullen D."/>
        </authorList>
    </citation>
    <scope>NUCLEOTIDE SEQUENCE [LARGE SCALE GENOMIC DNA]</scope>
    <source>
        <strain evidence="2 3">B</strain>
    </source>
</reference>
<dbReference type="OrthoDB" id="2753940at2759"/>
<feature type="region of interest" description="Disordered" evidence="1">
    <location>
        <begin position="128"/>
        <end position="184"/>
    </location>
</feature>
<feature type="compositionally biased region" description="Low complexity" evidence="1">
    <location>
        <begin position="165"/>
        <end position="176"/>
    </location>
</feature>
<dbReference type="EMBL" id="KB445792">
    <property type="protein sequence ID" value="EMD41021.1"/>
    <property type="molecule type" value="Genomic_DNA"/>
</dbReference>
<evidence type="ECO:0000256" key="1">
    <source>
        <dbReference type="SAM" id="MobiDB-lite"/>
    </source>
</evidence>
<keyword evidence="3" id="KW-1185">Reference proteome</keyword>
<accession>M2RQ80</accession>
<organism evidence="2 3">
    <name type="scientific">Ceriporiopsis subvermispora (strain B)</name>
    <name type="common">White-rot fungus</name>
    <name type="synonym">Gelatoporia subvermispora</name>
    <dbReference type="NCBI Taxonomy" id="914234"/>
    <lineage>
        <taxon>Eukaryota</taxon>
        <taxon>Fungi</taxon>
        <taxon>Dikarya</taxon>
        <taxon>Basidiomycota</taxon>
        <taxon>Agaricomycotina</taxon>
        <taxon>Agaricomycetes</taxon>
        <taxon>Polyporales</taxon>
        <taxon>Gelatoporiaceae</taxon>
        <taxon>Gelatoporia</taxon>
    </lineage>
</organism>
<evidence type="ECO:0000313" key="2">
    <source>
        <dbReference type="EMBL" id="EMD41021.1"/>
    </source>
</evidence>
<feature type="compositionally biased region" description="Polar residues" evidence="1">
    <location>
        <begin position="132"/>
        <end position="156"/>
    </location>
</feature>
<gene>
    <name evidence="2" type="ORF">CERSUDRAFT_91776</name>
</gene>
<dbReference type="Proteomes" id="UP000016930">
    <property type="component" value="Unassembled WGS sequence"/>
</dbReference>
<evidence type="ECO:0000313" key="3">
    <source>
        <dbReference type="Proteomes" id="UP000016930"/>
    </source>
</evidence>
<dbReference type="HOGENOM" id="CLU_912140_0_0_1"/>
<dbReference type="AlphaFoldDB" id="M2RQ80"/>
<proteinExistence type="predicted"/>
<sequence>MGRNLIRRPRVAHASLQKSMQLRNKDPQFKHFTKHMRKLAKEMLDVSICFRDQDPFVMEDFRAAAIKSYPLLENYENGWPALVYVQNWIGSVRSHLRKANNGQKRNDEVDELLRDSVSEELEVKCQLGENGSYETRNSPSDIEQETPQFSPLSISQAKSKRRSITRSSIASASGASVERPQSFAPSRHAQISVSAVWESLQDELKRKLEVAGVTTCAHIRRMAEWPVSERSAFLQEDVQLDPFESREVNVLLGYALEEKNSTTEML</sequence>
<name>M2RQ80_CERS8</name>
<protein>
    <submittedName>
        <fullName evidence="2">Uncharacterized protein</fullName>
    </submittedName>
</protein>